<dbReference type="SMART" id="SM00280">
    <property type="entry name" value="KAZAL"/>
    <property type="match status" value="4"/>
</dbReference>
<accession>A0A8J4D1D5</accession>
<dbReference type="Pfam" id="PF00050">
    <property type="entry name" value="Kazal_1"/>
    <property type="match status" value="2"/>
</dbReference>
<dbReference type="AlphaFoldDB" id="A0A8J4D1D5"/>
<dbReference type="InterPro" id="IPR053265">
    <property type="entry name" value="Serpin"/>
</dbReference>
<dbReference type="InterPro" id="IPR002350">
    <property type="entry name" value="Kazal_dom"/>
</dbReference>
<dbReference type="CDD" id="cd00104">
    <property type="entry name" value="KAZAL_FS"/>
    <property type="match status" value="1"/>
</dbReference>
<proteinExistence type="predicted"/>
<protein>
    <recommendedName>
        <fullName evidence="2">Kazal-like domain-containing protein</fullName>
    </recommendedName>
</protein>
<dbReference type="EMBL" id="BNCQ01000049">
    <property type="protein sequence ID" value="GIM13499.1"/>
    <property type="molecule type" value="Genomic_DNA"/>
</dbReference>
<dbReference type="PANTHER" id="PTHR21131">
    <property type="entry name" value="SERINE-TYPE ENDOPEPTIDASE INHIBITOR"/>
    <property type="match status" value="1"/>
</dbReference>
<dbReference type="Proteomes" id="UP000747110">
    <property type="component" value="Unassembled WGS sequence"/>
</dbReference>
<dbReference type="PROSITE" id="PS51465">
    <property type="entry name" value="KAZAL_2"/>
    <property type="match status" value="4"/>
</dbReference>
<dbReference type="Gene3D" id="3.30.60.30">
    <property type="match status" value="4"/>
</dbReference>
<gene>
    <name evidence="3" type="ORF">Vretifemale_17520</name>
    <name evidence="4" type="ORF">Vretimale_16597</name>
</gene>
<dbReference type="PROSITE" id="PS51257">
    <property type="entry name" value="PROKAR_LIPOPROTEIN"/>
    <property type="match status" value="1"/>
</dbReference>
<feature type="compositionally biased region" description="Polar residues" evidence="1">
    <location>
        <begin position="256"/>
        <end position="266"/>
    </location>
</feature>
<organism evidence="3 5">
    <name type="scientific">Volvox reticuliferus</name>
    <dbReference type="NCBI Taxonomy" id="1737510"/>
    <lineage>
        <taxon>Eukaryota</taxon>
        <taxon>Viridiplantae</taxon>
        <taxon>Chlorophyta</taxon>
        <taxon>core chlorophytes</taxon>
        <taxon>Chlorophyceae</taxon>
        <taxon>CS clade</taxon>
        <taxon>Chlamydomonadales</taxon>
        <taxon>Volvocaceae</taxon>
        <taxon>Volvox</taxon>
    </lineage>
</organism>
<feature type="region of interest" description="Disordered" evidence="1">
    <location>
        <begin position="246"/>
        <end position="281"/>
    </location>
</feature>
<dbReference type="SUPFAM" id="SSF100895">
    <property type="entry name" value="Kazal-type serine protease inhibitors"/>
    <property type="match status" value="4"/>
</dbReference>
<reference evidence="3" key="1">
    <citation type="journal article" date="2021" name="Proc. Natl. Acad. Sci. U.S.A.">
        <title>Three genomes in the algal genus Volvox reveal the fate of a haploid sex-determining region after a transition to homothallism.</title>
        <authorList>
            <person name="Yamamoto K."/>
            <person name="Hamaji T."/>
            <person name="Kawai-Toyooka H."/>
            <person name="Matsuzaki R."/>
            <person name="Takahashi F."/>
            <person name="Nishimura Y."/>
            <person name="Kawachi M."/>
            <person name="Noguchi H."/>
            <person name="Minakuchi Y."/>
            <person name="Umen J.G."/>
            <person name="Toyoda A."/>
            <person name="Nozaki H."/>
        </authorList>
    </citation>
    <scope>NUCLEOTIDE SEQUENCE</scope>
    <source>
        <strain evidence="4">NIES-3785</strain>
        <strain evidence="3">NIES-3786</strain>
    </source>
</reference>
<evidence type="ECO:0000313" key="3">
    <source>
        <dbReference type="EMBL" id="GIL89755.1"/>
    </source>
</evidence>
<evidence type="ECO:0000313" key="5">
    <source>
        <dbReference type="Proteomes" id="UP000747110"/>
    </source>
</evidence>
<feature type="domain" description="Kazal-like" evidence="2">
    <location>
        <begin position="193"/>
        <end position="237"/>
    </location>
</feature>
<evidence type="ECO:0000313" key="4">
    <source>
        <dbReference type="EMBL" id="GIM13499.1"/>
    </source>
</evidence>
<dbReference type="EMBL" id="BNCP01000052">
    <property type="protein sequence ID" value="GIL89755.1"/>
    <property type="molecule type" value="Genomic_DNA"/>
</dbReference>
<feature type="domain" description="Kazal-like" evidence="2">
    <location>
        <begin position="297"/>
        <end position="342"/>
    </location>
</feature>
<dbReference type="PANTHER" id="PTHR21131:SF0">
    <property type="entry name" value="GEO10195P1-RELATED"/>
    <property type="match status" value="1"/>
</dbReference>
<dbReference type="Proteomes" id="UP000722791">
    <property type="component" value="Unassembled WGS sequence"/>
</dbReference>
<sequence>MAKQSTSVTNVYSLAACLVTLFSTGLLSRAVLGASDCSCPAVYDPVCSTKNLTTYPNSCLANCTLLGKDTWTLGSCDYKNPFDKCYPEVVCSGDPCAATSKDYADAMTSICLSVRCMNAKHWSKASQTIDPCSAVWIPQNGAPFVRKTDLKYSSKCVCSTDYVPVCGIDRQTYSNDCEAKCRGVLVAFKDACPSCRPDCICTQEYRPVCGSDGFTYGNNCEAGCCGVSVQYIGVCNGTVLRSPASPPPKSLPGALTLNNPSAASPLSTPPDSPDVPDAPTPCTGKPPPASCTKTPSLPGAPVCSDCPTDYQPVCGVDNKNYPHKCIADCLGVSIKKIGKCNHCNGDECAIGKKNDLCVLSVPNNLQCWDAKYECKPASELKYCDFLGKCQQKPAVPPPSAPVHKVGRRLAV</sequence>
<dbReference type="PROSITE" id="PS00282">
    <property type="entry name" value="KAZAL_1"/>
    <property type="match status" value="2"/>
</dbReference>
<keyword evidence="5" id="KW-1185">Reference proteome</keyword>
<feature type="domain" description="Kazal-like" evidence="2">
    <location>
        <begin position="31"/>
        <end position="78"/>
    </location>
</feature>
<dbReference type="Pfam" id="PF07648">
    <property type="entry name" value="Kazal_2"/>
    <property type="match status" value="2"/>
</dbReference>
<dbReference type="OrthoDB" id="551922at2759"/>
<evidence type="ECO:0000256" key="1">
    <source>
        <dbReference type="SAM" id="MobiDB-lite"/>
    </source>
</evidence>
<feature type="domain" description="Kazal-like" evidence="2">
    <location>
        <begin position="150"/>
        <end position="192"/>
    </location>
</feature>
<dbReference type="InterPro" id="IPR036058">
    <property type="entry name" value="Kazal_dom_sf"/>
</dbReference>
<comment type="caution">
    <text evidence="3">The sequence shown here is derived from an EMBL/GenBank/DDBJ whole genome shotgun (WGS) entry which is preliminary data.</text>
</comment>
<name>A0A8J4D1D5_9CHLO</name>
<feature type="compositionally biased region" description="Pro residues" evidence="1">
    <location>
        <begin position="267"/>
        <end position="281"/>
    </location>
</feature>
<evidence type="ECO:0000259" key="2">
    <source>
        <dbReference type="PROSITE" id="PS51465"/>
    </source>
</evidence>